<dbReference type="RefSeq" id="WP_198628844.1">
    <property type="nucleotide sequence ID" value="NZ_JACOHR010000014.1"/>
</dbReference>
<proteinExistence type="predicted"/>
<accession>A0AAW9HXX7</accession>
<dbReference type="Proteomes" id="UP001288778">
    <property type="component" value="Unassembled WGS sequence"/>
</dbReference>
<gene>
    <name evidence="1" type="ORF">GNF68_03820</name>
</gene>
<dbReference type="EMBL" id="WNUI01000005">
    <property type="protein sequence ID" value="MDZ4908200.1"/>
    <property type="molecule type" value="Genomic_DNA"/>
</dbReference>
<dbReference type="Pfam" id="PF04883">
    <property type="entry name" value="HK97-gp10_like"/>
    <property type="match status" value="1"/>
</dbReference>
<evidence type="ECO:0008006" key="3">
    <source>
        <dbReference type="Google" id="ProtNLM"/>
    </source>
</evidence>
<comment type="caution">
    <text evidence="1">The sequence shown here is derived from an EMBL/GenBank/DDBJ whole genome shotgun (WGS) entry which is preliminary data.</text>
</comment>
<organism evidence="1 2">
    <name type="scientific">Clostridium perfringens</name>
    <dbReference type="NCBI Taxonomy" id="1502"/>
    <lineage>
        <taxon>Bacteria</taxon>
        <taxon>Bacillati</taxon>
        <taxon>Bacillota</taxon>
        <taxon>Clostridia</taxon>
        <taxon>Eubacteriales</taxon>
        <taxon>Clostridiaceae</taxon>
        <taxon>Clostridium</taxon>
    </lineage>
</organism>
<dbReference type="NCBIfam" id="TIGR01725">
    <property type="entry name" value="phge_HK97_gp10"/>
    <property type="match status" value="1"/>
</dbReference>
<sequence length="126" mass="14133">MSMQIDFSSLTKKLSELEKKVQNKVSKEALEAGGDIMLNTQKQTVSVDTGALKASLSKGKVKAKRGRKRIEIGTMGSPEEQKRYGYYVNFGSRGKNGTFWIQEAWEKGKEKSLEAMKEVLVKELID</sequence>
<evidence type="ECO:0000313" key="2">
    <source>
        <dbReference type="Proteomes" id="UP001288778"/>
    </source>
</evidence>
<name>A0AAW9HXX7_CLOPF</name>
<evidence type="ECO:0000313" key="1">
    <source>
        <dbReference type="EMBL" id="MDZ4908200.1"/>
    </source>
</evidence>
<reference evidence="1" key="1">
    <citation type="submission" date="2019-11" db="EMBL/GenBank/DDBJ databases">
        <title>Characterization of Clostridium perfringens isolates from swine manure treated agricultural soils.</title>
        <authorList>
            <person name="Wushke S.T."/>
        </authorList>
    </citation>
    <scope>NUCLEOTIDE SEQUENCE</scope>
    <source>
        <strain evidence="1">X94</strain>
    </source>
</reference>
<dbReference type="InterPro" id="IPR010064">
    <property type="entry name" value="HK97-gp10_tail"/>
</dbReference>
<protein>
    <recommendedName>
        <fullName evidence="3">HK97 gp10 family phage protein</fullName>
    </recommendedName>
</protein>
<dbReference type="AlphaFoldDB" id="A0AAW9HXX7"/>